<name>A0A9P4HDS1_9PLEO</name>
<dbReference type="Proteomes" id="UP000799777">
    <property type="component" value="Unassembled WGS sequence"/>
</dbReference>
<protein>
    <submittedName>
        <fullName evidence="1">Uncharacterized protein</fullName>
    </submittedName>
</protein>
<organism evidence="1 2">
    <name type="scientific">Setomelanomma holmii</name>
    <dbReference type="NCBI Taxonomy" id="210430"/>
    <lineage>
        <taxon>Eukaryota</taxon>
        <taxon>Fungi</taxon>
        <taxon>Dikarya</taxon>
        <taxon>Ascomycota</taxon>
        <taxon>Pezizomycotina</taxon>
        <taxon>Dothideomycetes</taxon>
        <taxon>Pleosporomycetidae</taxon>
        <taxon>Pleosporales</taxon>
        <taxon>Pleosporineae</taxon>
        <taxon>Phaeosphaeriaceae</taxon>
        <taxon>Setomelanomma</taxon>
    </lineage>
</organism>
<sequence length="190" mass="21975">MTNVLNALFRDRDDHLRLRRYMCFTERIAVNRDGNAGVIPWKSPHPQEGYLGNQKFQSRFTTSNDGQDLSYEIDPSISRAYSFAPGKTFHKYGLFTSSSKEYIWNYVIRSEEVVGFDLNGNKCTAGQSPAAMQITKMGRRMFSHDYWNHNCFEVELASIDARTNFSSYEALRLWLCNKGPPRHPWDAGRI</sequence>
<gene>
    <name evidence="1" type="ORF">EK21DRAFT_86640</name>
</gene>
<evidence type="ECO:0000313" key="2">
    <source>
        <dbReference type="Proteomes" id="UP000799777"/>
    </source>
</evidence>
<proteinExistence type="predicted"/>
<reference evidence="1" key="1">
    <citation type="journal article" date="2020" name="Stud. Mycol.">
        <title>101 Dothideomycetes genomes: a test case for predicting lifestyles and emergence of pathogens.</title>
        <authorList>
            <person name="Haridas S."/>
            <person name="Albert R."/>
            <person name="Binder M."/>
            <person name="Bloem J."/>
            <person name="Labutti K."/>
            <person name="Salamov A."/>
            <person name="Andreopoulos B."/>
            <person name="Baker S."/>
            <person name="Barry K."/>
            <person name="Bills G."/>
            <person name="Bluhm B."/>
            <person name="Cannon C."/>
            <person name="Castanera R."/>
            <person name="Culley D."/>
            <person name="Daum C."/>
            <person name="Ezra D."/>
            <person name="Gonzalez J."/>
            <person name="Henrissat B."/>
            <person name="Kuo A."/>
            <person name="Liang C."/>
            <person name="Lipzen A."/>
            <person name="Lutzoni F."/>
            <person name="Magnuson J."/>
            <person name="Mondo S."/>
            <person name="Nolan M."/>
            <person name="Ohm R."/>
            <person name="Pangilinan J."/>
            <person name="Park H.-J."/>
            <person name="Ramirez L."/>
            <person name="Alfaro M."/>
            <person name="Sun H."/>
            <person name="Tritt A."/>
            <person name="Yoshinaga Y."/>
            <person name="Zwiers L.-H."/>
            <person name="Turgeon B."/>
            <person name="Goodwin S."/>
            <person name="Spatafora J."/>
            <person name="Crous P."/>
            <person name="Grigoriev I."/>
        </authorList>
    </citation>
    <scope>NUCLEOTIDE SEQUENCE</scope>
    <source>
        <strain evidence="1">CBS 110217</strain>
    </source>
</reference>
<evidence type="ECO:0000313" key="1">
    <source>
        <dbReference type="EMBL" id="KAF2033221.1"/>
    </source>
</evidence>
<comment type="caution">
    <text evidence="1">The sequence shown here is derived from an EMBL/GenBank/DDBJ whole genome shotgun (WGS) entry which is preliminary data.</text>
</comment>
<dbReference type="EMBL" id="ML978168">
    <property type="protein sequence ID" value="KAF2033221.1"/>
    <property type="molecule type" value="Genomic_DNA"/>
</dbReference>
<keyword evidence="2" id="KW-1185">Reference proteome</keyword>
<dbReference type="AlphaFoldDB" id="A0A9P4HDS1"/>
<accession>A0A9P4HDS1</accession>